<comment type="similarity">
    <text evidence="1">Belongs to the metallo-dependent hydrolases superfamily.</text>
</comment>
<proteinExistence type="inferred from homology"/>
<dbReference type="RefSeq" id="WP_133356055.1">
    <property type="nucleotide sequence ID" value="NZ_SMZJ02000003.1"/>
</dbReference>
<name>A0A562YFW1_9FLAO</name>
<evidence type="ECO:0000256" key="1">
    <source>
        <dbReference type="ARBA" id="ARBA00038310"/>
    </source>
</evidence>
<dbReference type="PANTHER" id="PTHR43569">
    <property type="entry name" value="AMIDOHYDROLASE"/>
    <property type="match status" value="1"/>
</dbReference>
<reference evidence="3 4" key="2">
    <citation type="submission" date="2019-07" db="EMBL/GenBank/DDBJ databases">
        <title>Seonamhaeicola sp. W255 draft genome.</title>
        <authorList>
            <person name="Zhang X.-Y."/>
            <person name="Zhang R."/>
            <person name="Zhong Y.-L."/>
            <person name="Du Z.-J."/>
        </authorList>
    </citation>
    <scope>NUCLEOTIDE SEQUENCE [LARGE SCALE GENOMIC DNA]</scope>
    <source>
        <strain evidence="3 4">W255</strain>
    </source>
</reference>
<keyword evidence="4" id="KW-1185">Reference proteome</keyword>
<comment type="caution">
    <text evidence="3">The sequence shown here is derived from an EMBL/GenBank/DDBJ whole genome shotgun (WGS) entry which is preliminary data.</text>
</comment>
<dbReference type="Pfam" id="PF04909">
    <property type="entry name" value="Amidohydro_2"/>
    <property type="match status" value="1"/>
</dbReference>
<evidence type="ECO:0000259" key="2">
    <source>
        <dbReference type="Pfam" id="PF04909"/>
    </source>
</evidence>
<dbReference type="Gene3D" id="3.20.20.140">
    <property type="entry name" value="Metal-dependent hydrolases"/>
    <property type="match status" value="1"/>
</dbReference>
<dbReference type="InterPro" id="IPR052350">
    <property type="entry name" value="Metallo-dep_Lactonases"/>
</dbReference>
<protein>
    <submittedName>
        <fullName evidence="3">Amidohydrolase family protein</fullName>
    </submittedName>
</protein>
<dbReference type="EMBL" id="SMZJ02000003">
    <property type="protein sequence ID" value="TWO33233.1"/>
    <property type="molecule type" value="Genomic_DNA"/>
</dbReference>
<dbReference type="InterPro" id="IPR006680">
    <property type="entry name" value="Amidohydro-rel"/>
</dbReference>
<dbReference type="Proteomes" id="UP000295814">
    <property type="component" value="Unassembled WGS sequence"/>
</dbReference>
<feature type="domain" description="Amidohydrolase-related" evidence="2">
    <location>
        <begin position="7"/>
        <end position="283"/>
    </location>
</feature>
<keyword evidence="3" id="KW-0378">Hydrolase</keyword>
<dbReference type="SUPFAM" id="SSF51556">
    <property type="entry name" value="Metallo-dependent hydrolases"/>
    <property type="match status" value="1"/>
</dbReference>
<dbReference type="AlphaFoldDB" id="A0A562YFW1"/>
<accession>A0A562YFW1</accession>
<dbReference type="OrthoDB" id="9771932at2"/>
<dbReference type="GO" id="GO:0016787">
    <property type="term" value="F:hydrolase activity"/>
    <property type="evidence" value="ECO:0007669"/>
    <property type="project" value="UniProtKB-KW"/>
</dbReference>
<organism evidence="3 4">
    <name type="scientific">Seonamhaeicola sediminis</name>
    <dbReference type="NCBI Taxonomy" id="2528206"/>
    <lineage>
        <taxon>Bacteria</taxon>
        <taxon>Pseudomonadati</taxon>
        <taxon>Bacteroidota</taxon>
        <taxon>Flavobacteriia</taxon>
        <taxon>Flavobacteriales</taxon>
        <taxon>Flavobacteriaceae</taxon>
    </lineage>
</organism>
<gene>
    <name evidence="3" type="ORF">E1J38_004875</name>
</gene>
<sequence>MKNSSIIDAHIHLWDIKHLNYPWLNQFPKINRTFSLSDYNKATAEQSIEKMIFVQAECKPSQFLKEVEWVQALSEKDERLSAIIPWAPLHIGNAVAEVLEKFAENQKIKGVRQLIQPEEDLNFCISPDFIEAVKLLGKNNLHFELTIDPKHFPAVLKLVEKCHDTIFILNHIGNPSIVNKQLYPWRQHLKAFANSGPHYCKFSNLVCNANLDLWDIDDLRPYSDIVIDVFGPEKLIWGSDWPHVLRASSWSKWFKTAVSLTESLSEEERDKVFKTNAIRFYNL</sequence>
<evidence type="ECO:0000313" key="4">
    <source>
        <dbReference type="Proteomes" id="UP000295814"/>
    </source>
</evidence>
<evidence type="ECO:0000313" key="3">
    <source>
        <dbReference type="EMBL" id="TWO33233.1"/>
    </source>
</evidence>
<dbReference type="PANTHER" id="PTHR43569:SF2">
    <property type="entry name" value="AMIDOHYDROLASE-RELATED DOMAIN-CONTAINING PROTEIN"/>
    <property type="match status" value="1"/>
</dbReference>
<dbReference type="InterPro" id="IPR032466">
    <property type="entry name" value="Metal_Hydrolase"/>
</dbReference>
<reference evidence="3 4" key="1">
    <citation type="submission" date="2019-03" db="EMBL/GenBank/DDBJ databases">
        <authorList>
            <person name="Zhong Y.L."/>
        </authorList>
    </citation>
    <scope>NUCLEOTIDE SEQUENCE [LARGE SCALE GENOMIC DNA]</scope>
    <source>
        <strain evidence="3 4">W255</strain>
    </source>
</reference>